<comment type="caution">
    <text evidence="1">The sequence shown here is derived from an EMBL/GenBank/DDBJ whole genome shotgun (WGS) entry which is preliminary data.</text>
</comment>
<proteinExistence type="predicted"/>
<accession>A0ABS0TYX2</accession>
<evidence type="ECO:0008006" key="3">
    <source>
        <dbReference type="Google" id="ProtNLM"/>
    </source>
</evidence>
<protein>
    <recommendedName>
        <fullName evidence="3">PIN domain-containing protein</fullName>
    </recommendedName>
</protein>
<name>A0ABS0TYX2_SERPR</name>
<sequence>MKQRYIVDTNVLIAASAGDPSNIREIDATPEDSGQRKIVWEWVNRFIESESNMVLDKGLKIFEEYNNKLTFNDYGIQAVMRKWDKAQVDNVDIGYDENGNGKIPEILESVVHDLADRKMVAAAIASKTLYDEGCIAFAGDTDWHEWENDLLGHEILLEPIIEDWSRAKFREKQARKAGN</sequence>
<evidence type="ECO:0000313" key="1">
    <source>
        <dbReference type="EMBL" id="MBI6183577.1"/>
    </source>
</evidence>
<organism evidence="1 2">
    <name type="scientific">Serratia proteamaculans</name>
    <dbReference type="NCBI Taxonomy" id="28151"/>
    <lineage>
        <taxon>Bacteria</taxon>
        <taxon>Pseudomonadati</taxon>
        <taxon>Pseudomonadota</taxon>
        <taxon>Gammaproteobacteria</taxon>
        <taxon>Enterobacterales</taxon>
        <taxon>Yersiniaceae</taxon>
        <taxon>Serratia</taxon>
    </lineage>
</organism>
<evidence type="ECO:0000313" key="2">
    <source>
        <dbReference type="Proteomes" id="UP000639004"/>
    </source>
</evidence>
<dbReference type="EMBL" id="JAEHSL010000044">
    <property type="protein sequence ID" value="MBI6183577.1"/>
    <property type="molecule type" value="Genomic_DNA"/>
</dbReference>
<reference evidence="1 2" key="1">
    <citation type="submission" date="2020-12" db="EMBL/GenBank/DDBJ databases">
        <title>Enhanced detection system for hospital associated transmission using whole genome sequencing surveillance.</title>
        <authorList>
            <person name="Harrison L.H."/>
            <person name="Van Tyne D."/>
            <person name="Marsh J.W."/>
            <person name="Griffith M.P."/>
            <person name="Snyder D.J."/>
            <person name="Cooper V.S."/>
            <person name="Mustapha M."/>
        </authorList>
    </citation>
    <scope>NUCLEOTIDE SEQUENCE [LARGE SCALE GENOMIC DNA]</scope>
    <source>
        <strain evidence="1 2">SER00238</strain>
    </source>
</reference>
<dbReference type="RefSeq" id="WP_198642688.1">
    <property type="nucleotide sequence ID" value="NZ_JAEHSL010000044.1"/>
</dbReference>
<dbReference type="Proteomes" id="UP000639004">
    <property type="component" value="Unassembled WGS sequence"/>
</dbReference>
<keyword evidence="2" id="KW-1185">Reference proteome</keyword>
<gene>
    <name evidence="1" type="ORF">JEQ07_24665</name>
</gene>